<dbReference type="RefSeq" id="WP_026351648.1">
    <property type="nucleotide sequence ID" value="NZ_JBHLVX010000013.1"/>
</dbReference>
<dbReference type="Proteomes" id="UP001589814">
    <property type="component" value="Unassembled WGS sequence"/>
</dbReference>
<evidence type="ECO:0000313" key="4">
    <source>
        <dbReference type="EMBL" id="MFC0267009.1"/>
    </source>
</evidence>
<comment type="caution">
    <text evidence="4">The sequence shown here is derived from an EMBL/GenBank/DDBJ whole genome shotgun (WGS) entry which is preliminary data.</text>
</comment>
<feature type="signal peptide" evidence="2">
    <location>
        <begin position="1"/>
        <end position="22"/>
    </location>
</feature>
<organism evidence="4 5">
    <name type="scientific">Kushneria aurantia</name>
    <dbReference type="NCBI Taxonomy" id="504092"/>
    <lineage>
        <taxon>Bacteria</taxon>
        <taxon>Pseudomonadati</taxon>
        <taxon>Pseudomonadota</taxon>
        <taxon>Gammaproteobacteria</taxon>
        <taxon>Oceanospirillales</taxon>
        <taxon>Halomonadaceae</taxon>
        <taxon>Kushneria</taxon>
    </lineage>
</organism>
<dbReference type="InterPro" id="IPR025232">
    <property type="entry name" value="DUF4174"/>
</dbReference>
<evidence type="ECO:0000256" key="2">
    <source>
        <dbReference type="SAM" id="SignalP"/>
    </source>
</evidence>
<accession>A0ABV6G145</accession>
<sequence>MTKWYSAVLLTAALVGIGNAGAADIDPAANPLLADQGRSRPLVIVTPDNERPDYQRMRGIVETSRGAFSDRDMVLYTVEAGAGRKEGQPLTDAETRALLAALGTSADGPLTTVLVGKDGGKKVEQQGFVDPRQVYDTIDNMALRRAESR</sequence>
<evidence type="ECO:0000259" key="3">
    <source>
        <dbReference type="Pfam" id="PF13778"/>
    </source>
</evidence>
<protein>
    <submittedName>
        <fullName evidence="4">DUF4174 domain-containing protein</fullName>
    </submittedName>
</protein>
<feature type="chain" id="PRO_5046240679" evidence="2">
    <location>
        <begin position="23"/>
        <end position="149"/>
    </location>
</feature>
<dbReference type="EMBL" id="JBHLVX010000013">
    <property type="protein sequence ID" value="MFC0267009.1"/>
    <property type="molecule type" value="Genomic_DNA"/>
</dbReference>
<name>A0ABV6G145_9GAMM</name>
<keyword evidence="5" id="KW-1185">Reference proteome</keyword>
<feature type="domain" description="DUF4174" evidence="3">
    <location>
        <begin position="33"/>
        <end position="147"/>
    </location>
</feature>
<proteinExistence type="predicted"/>
<gene>
    <name evidence="4" type="ORF">ACFFHW_03170</name>
</gene>
<reference evidence="4 5" key="1">
    <citation type="submission" date="2024-09" db="EMBL/GenBank/DDBJ databases">
        <authorList>
            <person name="Sun Q."/>
            <person name="Mori K."/>
        </authorList>
    </citation>
    <scope>NUCLEOTIDE SEQUENCE [LARGE SCALE GENOMIC DNA]</scope>
    <source>
        <strain evidence="4 5">CCM 7415</strain>
    </source>
</reference>
<evidence type="ECO:0000256" key="1">
    <source>
        <dbReference type="ARBA" id="ARBA00022729"/>
    </source>
</evidence>
<dbReference type="Pfam" id="PF13778">
    <property type="entry name" value="DUF4174"/>
    <property type="match status" value="1"/>
</dbReference>
<evidence type="ECO:0000313" key="5">
    <source>
        <dbReference type="Proteomes" id="UP001589814"/>
    </source>
</evidence>
<keyword evidence="1 2" id="KW-0732">Signal</keyword>